<dbReference type="HAMAP" id="MF_01562">
    <property type="entry name" value="FloA"/>
    <property type="match status" value="1"/>
</dbReference>
<accession>A0A1E5NAQ5</accession>
<reference evidence="7 8" key="1">
    <citation type="submission" date="2016-08" db="EMBL/GenBank/DDBJ databases">
        <title>Characterization and recognition of Brachyspira hampsonii sp. nov., a novel intestinal spirochete that is pathogenic to pigs.</title>
        <authorList>
            <person name="Mirajkar N."/>
            <person name="La T."/>
            <person name="Phillips N."/>
            <person name="Hampson D."/>
            <person name="Gebhart C."/>
        </authorList>
    </citation>
    <scope>NUCLEOTIDE SEQUENCE [LARGE SCALE GENOMIC DNA]</scope>
    <source>
        <strain evidence="7 8">P280/1</strain>
    </source>
</reference>
<keyword evidence="4 5" id="KW-0472">Membrane</keyword>
<gene>
    <name evidence="5" type="primary">floA</name>
    <name evidence="7" type="ORF">BFL38_00865</name>
</gene>
<proteinExistence type="inferred from homology"/>
<dbReference type="GO" id="GO:0005886">
    <property type="term" value="C:plasma membrane"/>
    <property type="evidence" value="ECO:0007669"/>
    <property type="project" value="UniProtKB-SubCell"/>
</dbReference>
<feature type="transmembrane region" description="Helical" evidence="5">
    <location>
        <begin position="6"/>
        <end position="27"/>
    </location>
</feature>
<dbReference type="EMBL" id="MDCO01000014">
    <property type="protein sequence ID" value="OEJ13157.1"/>
    <property type="molecule type" value="Genomic_DNA"/>
</dbReference>
<dbReference type="Pfam" id="PF12127">
    <property type="entry name" value="FloA"/>
    <property type="match status" value="1"/>
</dbReference>
<keyword evidence="1 5" id="KW-1003">Cell membrane</keyword>
<dbReference type="InterPro" id="IPR022853">
    <property type="entry name" value="FloA"/>
</dbReference>
<comment type="similarity">
    <text evidence="5">Belongs to the flotillin-like FloA family.</text>
</comment>
<feature type="coiled-coil region" evidence="6">
    <location>
        <begin position="266"/>
        <end position="293"/>
    </location>
</feature>
<dbReference type="NCBIfam" id="NF010186">
    <property type="entry name" value="PRK13665.1"/>
    <property type="match status" value="1"/>
</dbReference>
<comment type="function">
    <text evidence="5">Found in functional membrane microdomains (FMM) that may be equivalent to eukaryotic membrane rafts FMMs are highly dynamic and increase in number as cells age. Flotillins are thought to be important factors in membrane fluidity.</text>
</comment>
<evidence type="ECO:0000313" key="8">
    <source>
        <dbReference type="Proteomes" id="UP000095247"/>
    </source>
</evidence>
<comment type="caution">
    <text evidence="5">Lacks conserved residue(s) required for the propagation of feature annotation.</text>
</comment>
<dbReference type="AlphaFoldDB" id="A0A1E5NAQ5"/>
<feature type="transmembrane region" description="Helical" evidence="5">
    <location>
        <begin position="34"/>
        <end position="53"/>
    </location>
</feature>
<comment type="caution">
    <text evidence="7">The sequence shown here is derived from an EMBL/GenBank/DDBJ whole genome shotgun (WGS) entry which is preliminary data.</text>
</comment>
<keyword evidence="6" id="KW-0175">Coiled coil</keyword>
<sequence length="339" mass="36693">MFDFGYIPIIPMFVGIVVILILLFIFLHFFPMGLWITALFSGVRINMITLITMRLRRVNPSLIVLNQIKLWKAGLKIGTNELEAHYLAGGNPTAVADALIAADKASLDLNFERAAAIDLAGRDLVDAIRTSVSPRVIATPLIAAVAKDGIQVKATARVTVRTNINRLVGGAGEETIIARVGEGIVTTIGSSASHKEVLENPDRISQVVLAKGLDSGTAFEILSIDIADVDVGSNIGAFLQIDQAEADKKIAQAKAEERRVMAIAREQEMRAQVEEMKAKVVEAESQLPLAIAEALKKGNIGVLDYYNMKNVMADTEMRYSISGMDSMSKNNNSSGNIKQ</sequence>
<protein>
    <recommendedName>
        <fullName evidence="5">Flotillin-like protein FloA</fullName>
    </recommendedName>
</protein>
<evidence type="ECO:0000256" key="5">
    <source>
        <dbReference type="HAMAP-Rule" id="MF_01562"/>
    </source>
</evidence>
<dbReference type="GO" id="GO:0045121">
    <property type="term" value="C:membrane raft"/>
    <property type="evidence" value="ECO:0007669"/>
    <property type="project" value="UniProtKB-SubCell"/>
</dbReference>
<evidence type="ECO:0000313" key="7">
    <source>
        <dbReference type="EMBL" id="OEJ13157.1"/>
    </source>
</evidence>
<comment type="subcellular location">
    <subcellularLocation>
        <location evidence="5">Cell membrane</location>
        <topology evidence="5">Multi-pass membrane protein</topology>
    </subcellularLocation>
    <subcellularLocation>
        <location evidence="5">Membrane raft</location>
        <topology evidence="5">Multi-pass membrane protein</topology>
    </subcellularLocation>
</comment>
<dbReference type="RefSeq" id="WP_069727532.1">
    <property type="nucleotide sequence ID" value="NZ_MDCO01000014.1"/>
</dbReference>
<evidence type="ECO:0000256" key="1">
    <source>
        <dbReference type="ARBA" id="ARBA00022475"/>
    </source>
</evidence>
<organism evidence="7 8">
    <name type="scientific">Brachyspira hampsonii</name>
    <dbReference type="NCBI Taxonomy" id="1287055"/>
    <lineage>
        <taxon>Bacteria</taxon>
        <taxon>Pseudomonadati</taxon>
        <taxon>Spirochaetota</taxon>
        <taxon>Spirochaetia</taxon>
        <taxon>Brachyspirales</taxon>
        <taxon>Brachyspiraceae</taxon>
        <taxon>Brachyspira</taxon>
    </lineage>
</organism>
<dbReference type="Proteomes" id="UP000095247">
    <property type="component" value="Unassembled WGS sequence"/>
</dbReference>
<evidence type="ECO:0000256" key="3">
    <source>
        <dbReference type="ARBA" id="ARBA00022989"/>
    </source>
</evidence>
<keyword evidence="3 5" id="KW-1133">Transmembrane helix</keyword>
<evidence type="ECO:0000256" key="2">
    <source>
        <dbReference type="ARBA" id="ARBA00022692"/>
    </source>
</evidence>
<keyword evidence="2 5" id="KW-0812">Transmembrane</keyword>
<evidence type="ECO:0000256" key="6">
    <source>
        <dbReference type="SAM" id="Coils"/>
    </source>
</evidence>
<name>A0A1E5NAQ5_9SPIR</name>
<comment type="subunit">
    <text evidence="5">Homooligomerizes.</text>
</comment>
<evidence type="ECO:0000256" key="4">
    <source>
        <dbReference type="ARBA" id="ARBA00023136"/>
    </source>
</evidence>